<dbReference type="Proteomes" id="UP000635477">
    <property type="component" value="Unassembled WGS sequence"/>
</dbReference>
<feature type="compositionally biased region" description="Basic and acidic residues" evidence="1">
    <location>
        <begin position="574"/>
        <end position="591"/>
    </location>
</feature>
<evidence type="ECO:0000313" key="4">
    <source>
        <dbReference type="Proteomes" id="UP000635477"/>
    </source>
</evidence>
<gene>
    <name evidence="3" type="ORF">FZEAL_5596</name>
</gene>
<comment type="caution">
    <text evidence="3">The sequence shown here is derived from an EMBL/GenBank/DDBJ whole genome shotgun (WGS) entry which is preliminary data.</text>
</comment>
<keyword evidence="2" id="KW-0812">Transmembrane</keyword>
<dbReference type="AlphaFoldDB" id="A0A8H4UJV6"/>
<keyword evidence="2" id="KW-0472">Membrane</keyword>
<reference evidence="3" key="2">
    <citation type="submission" date="2020-05" db="EMBL/GenBank/DDBJ databases">
        <authorList>
            <person name="Kim H.-S."/>
            <person name="Proctor R.H."/>
            <person name="Brown D.W."/>
        </authorList>
    </citation>
    <scope>NUCLEOTIDE SEQUENCE</scope>
    <source>
        <strain evidence="3">NRRL 22465</strain>
    </source>
</reference>
<keyword evidence="2" id="KW-1133">Transmembrane helix</keyword>
<evidence type="ECO:0000256" key="1">
    <source>
        <dbReference type="SAM" id="MobiDB-lite"/>
    </source>
</evidence>
<accession>A0A8H4UJV6</accession>
<feature type="region of interest" description="Disordered" evidence="1">
    <location>
        <begin position="572"/>
        <end position="591"/>
    </location>
</feature>
<reference evidence="3" key="1">
    <citation type="journal article" date="2020" name="BMC Genomics">
        <title>Correction to: Identification and distribution of gene clusters required for synthesis of sphingolipid metabolism inhibitors in diverse species of the filamentous fungus Fusarium.</title>
        <authorList>
            <person name="Kim H.S."/>
            <person name="Lohmar J.M."/>
            <person name="Busman M."/>
            <person name="Brown D.W."/>
            <person name="Naumann T.A."/>
            <person name="Divon H.H."/>
            <person name="Lysoe E."/>
            <person name="Uhlig S."/>
            <person name="Proctor R.H."/>
        </authorList>
    </citation>
    <scope>NUCLEOTIDE SEQUENCE</scope>
    <source>
        <strain evidence="3">NRRL 22465</strain>
    </source>
</reference>
<organism evidence="3 4">
    <name type="scientific">Fusarium zealandicum</name>
    <dbReference type="NCBI Taxonomy" id="1053134"/>
    <lineage>
        <taxon>Eukaryota</taxon>
        <taxon>Fungi</taxon>
        <taxon>Dikarya</taxon>
        <taxon>Ascomycota</taxon>
        <taxon>Pezizomycotina</taxon>
        <taxon>Sordariomycetes</taxon>
        <taxon>Hypocreomycetidae</taxon>
        <taxon>Hypocreales</taxon>
        <taxon>Nectriaceae</taxon>
        <taxon>Fusarium</taxon>
        <taxon>Fusarium staphyleae species complex</taxon>
    </lineage>
</organism>
<keyword evidence="4" id="KW-1185">Reference proteome</keyword>
<evidence type="ECO:0000256" key="2">
    <source>
        <dbReference type="SAM" id="Phobius"/>
    </source>
</evidence>
<dbReference type="EMBL" id="JABEYC010000409">
    <property type="protein sequence ID" value="KAF4977948.1"/>
    <property type="molecule type" value="Genomic_DNA"/>
</dbReference>
<protein>
    <submittedName>
        <fullName evidence="3">Uncharacterized protein</fullName>
    </submittedName>
</protein>
<evidence type="ECO:0000313" key="3">
    <source>
        <dbReference type="EMBL" id="KAF4977948.1"/>
    </source>
</evidence>
<dbReference type="OrthoDB" id="3692311at2759"/>
<sequence>MIPQLDWKLGRTAVISALRLEGQPTSSYGEKIVDLTRLSPTIYPILFAALASRFFKNLARWRLENREGIELATLEQIFGSQNIAGAVERLLFVRTQVLVGILIVLIWSLSPLGGQSAARLLRIETAKTTKAGTVYFSHSGLQASWYVGANSIYGARPAVNSLYTSSLLSSPAQKRSPIDLWDLPKIPQWPRGLVDSIERQVDQDALVNGNRHYSSLLGVKLMGLDIFSERALYEFTVETSYYDFECSGVSVDDSSAYVFDPGFKLPTYFNTSNDNFSTFAAWVTLTNMTEKFPNRNLTKDPVSVDEFPPAPMQFAALDRFASLRTLTSYIALFNCDILPVIVKTKILCNSSTASTGCRATHQQRVRGRRYTAEKFNYVLHDSTSSTEHFLAGELYPFSKREREFQDWSNVSTEAFSRRLTTAFNTYWQATLEPFDHSTVSFRSQPPEEKLNGTGVFLGQYLNSTEASATVQYDVYRGNRQWVAILVMTTICLQVLAVAGVVLQSFIRGPDILGFASSLTRENPHVGLPPGGSGLDGPARARALGRFKVQLADIYPKEELGYIAFKSVKSLAQPGHDDDGGWRPLEPKRPYL</sequence>
<name>A0A8H4UJV6_9HYPO</name>
<feature type="transmembrane region" description="Helical" evidence="2">
    <location>
        <begin position="481"/>
        <end position="502"/>
    </location>
</feature>
<proteinExistence type="predicted"/>